<name>A0ABS0T4K0_9CAUL</name>
<comment type="caution">
    <text evidence="1">The sequence shown here is derived from an EMBL/GenBank/DDBJ whole genome shotgun (WGS) entry which is preliminary data.</text>
</comment>
<evidence type="ECO:0000313" key="2">
    <source>
        <dbReference type="Proteomes" id="UP000639859"/>
    </source>
</evidence>
<gene>
    <name evidence="1" type="ORF">I4Q42_24335</name>
</gene>
<keyword evidence="2" id="KW-1185">Reference proteome</keyword>
<accession>A0ABS0T4K0</accession>
<dbReference type="RefSeq" id="WP_198578694.1">
    <property type="nucleotide sequence ID" value="NZ_JADWOX010000027.1"/>
</dbReference>
<evidence type="ECO:0000313" key="1">
    <source>
        <dbReference type="EMBL" id="MBI1686808.1"/>
    </source>
</evidence>
<reference evidence="1 2" key="1">
    <citation type="submission" date="2020-11" db="EMBL/GenBank/DDBJ databases">
        <title>genome sequence of strain KACC 18849.</title>
        <authorList>
            <person name="Gao J."/>
            <person name="Zhang X."/>
        </authorList>
    </citation>
    <scope>NUCLEOTIDE SEQUENCE [LARGE SCALE GENOMIC DNA]</scope>
    <source>
        <strain evidence="1 2">KACC 18849</strain>
    </source>
</reference>
<sequence length="167" mass="18850">MSKAKIFVAVALLLPLGSILIRTHLDAERSRAFTESLADPSKPPVLTKAQRDPQFTIGTWIGVQSKASDCVTADEYMDRRATSKTVRRGGHSRTYYLADYVRSCAGVFDSMVGVIRPQAVKWCAYRKTDQRLETLCQDWENNLPAYRAQFDLVNGPTLRRYKAFIGQ</sequence>
<protein>
    <submittedName>
        <fullName evidence="1">Uncharacterized protein</fullName>
    </submittedName>
</protein>
<organism evidence="1 2">
    <name type="scientific">Caulobacter hibisci</name>
    <dbReference type="NCBI Taxonomy" id="2035993"/>
    <lineage>
        <taxon>Bacteria</taxon>
        <taxon>Pseudomonadati</taxon>
        <taxon>Pseudomonadota</taxon>
        <taxon>Alphaproteobacteria</taxon>
        <taxon>Caulobacterales</taxon>
        <taxon>Caulobacteraceae</taxon>
        <taxon>Caulobacter</taxon>
    </lineage>
</organism>
<proteinExistence type="predicted"/>
<dbReference type="Proteomes" id="UP000639859">
    <property type="component" value="Unassembled WGS sequence"/>
</dbReference>
<dbReference type="EMBL" id="JADWOX010000027">
    <property type="protein sequence ID" value="MBI1686808.1"/>
    <property type="molecule type" value="Genomic_DNA"/>
</dbReference>